<comment type="caution">
    <text evidence="12">The sequence shown here is derived from an EMBL/GenBank/DDBJ whole genome shotgun (WGS) entry which is preliminary data.</text>
</comment>
<dbReference type="EMBL" id="CAXAMN010026517">
    <property type="protein sequence ID" value="CAK9103647.1"/>
    <property type="molecule type" value="Genomic_DNA"/>
</dbReference>
<keyword evidence="6" id="KW-0813">Transport</keyword>
<feature type="domain" description="Snurportin-1 m3G cap-binding" evidence="11">
    <location>
        <begin position="487"/>
        <end position="572"/>
    </location>
</feature>
<dbReference type="Gene3D" id="3.30.470.30">
    <property type="entry name" value="DNA ligase/mRNA capping enzyme"/>
    <property type="match status" value="1"/>
</dbReference>
<reference evidence="12 13" key="1">
    <citation type="submission" date="2024-02" db="EMBL/GenBank/DDBJ databases">
        <authorList>
            <person name="Chen Y."/>
            <person name="Shah S."/>
            <person name="Dougan E. K."/>
            <person name="Thang M."/>
            <person name="Chan C."/>
        </authorList>
    </citation>
    <scope>NUCLEOTIDE SEQUENCE [LARGE SCALE GENOMIC DNA]</scope>
</reference>
<feature type="compositionally biased region" description="Acidic residues" evidence="10">
    <location>
        <begin position="296"/>
        <end position="319"/>
    </location>
</feature>
<feature type="compositionally biased region" description="Acidic residues" evidence="10">
    <location>
        <begin position="449"/>
        <end position="467"/>
    </location>
</feature>
<evidence type="ECO:0000256" key="3">
    <source>
        <dbReference type="ARBA" id="ARBA00004496"/>
    </source>
</evidence>
<evidence type="ECO:0000313" key="12">
    <source>
        <dbReference type="EMBL" id="CAK9103647.1"/>
    </source>
</evidence>
<dbReference type="PANTHER" id="PTHR13403:SF6">
    <property type="entry name" value="SNURPORTIN-1"/>
    <property type="match status" value="1"/>
</dbReference>
<evidence type="ECO:0000256" key="9">
    <source>
        <dbReference type="ARBA" id="ARBA00023242"/>
    </source>
</evidence>
<evidence type="ECO:0000313" key="13">
    <source>
        <dbReference type="Proteomes" id="UP001642484"/>
    </source>
</evidence>
<feature type="compositionally biased region" description="Basic residues" evidence="10">
    <location>
        <begin position="473"/>
        <end position="484"/>
    </location>
</feature>
<comment type="similarity">
    <text evidence="4">Belongs to the snurportin family.</text>
</comment>
<evidence type="ECO:0000256" key="10">
    <source>
        <dbReference type="SAM" id="MobiDB-lite"/>
    </source>
</evidence>
<comment type="function">
    <text evidence="1">Functions as an U snRNP-specific nuclear import adapter. Involved in the trimethylguanosine (m3G)-cap-dependent nuclear import of U snRNPs. Binds specifically to the terminal m3G-cap U snRNAs.</text>
</comment>
<dbReference type="PANTHER" id="PTHR13403">
    <property type="entry name" value="SNURPORTIN1 RNUT1 PROTEIN RNA, U TRANSPORTER 1"/>
    <property type="match status" value="1"/>
</dbReference>
<evidence type="ECO:0000259" key="11">
    <source>
        <dbReference type="Pfam" id="PF21974"/>
    </source>
</evidence>
<keyword evidence="8" id="KW-0694">RNA-binding</keyword>
<evidence type="ECO:0000256" key="5">
    <source>
        <dbReference type="ARBA" id="ARBA00016034"/>
    </source>
</evidence>
<proteinExistence type="inferred from homology"/>
<comment type="subcellular location">
    <subcellularLocation>
        <location evidence="3">Cytoplasm</location>
    </subcellularLocation>
    <subcellularLocation>
        <location evidence="2">Nucleus</location>
    </subcellularLocation>
</comment>
<dbReference type="Proteomes" id="UP001642484">
    <property type="component" value="Unassembled WGS sequence"/>
</dbReference>
<dbReference type="InterPro" id="IPR047857">
    <property type="entry name" value="Snurportin1_C"/>
</dbReference>
<keyword evidence="9" id="KW-0539">Nucleus</keyword>
<protein>
    <recommendedName>
        <fullName evidence="5">Snurportin-1</fullName>
    </recommendedName>
</protein>
<evidence type="ECO:0000256" key="4">
    <source>
        <dbReference type="ARBA" id="ARBA00007540"/>
    </source>
</evidence>
<evidence type="ECO:0000256" key="6">
    <source>
        <dbReference type="ARBA" id="ARBA00022448"/>
    </source>
</evidence>
<dbReference type="InterPro" id="IPR017336">
    <property type="entry name" value="Snurportin-1"/>
</dbReference>
<feature type="region of interest" description="Disordered" evidence="10">
    <location>
        <begin position="447"/>
        <end position="484"/>
    </location>
</feature>
<accession>A0ABP0RSM1</accession>
<dbReference type="SUPFAM" id="SSF56091">
    <property type="entry name" value="DNA ligase/mRNA capping enzyme, catalytic domain"/>
    <property type="match status" value="1"/>
</dbReference>
<evidence type="ECO:0000256" key="7">
    <source>
        <dbReference type="ARBA" id="ARBA00022490"/>
    </source>
</evidence>
<keyword evidence="13" id="KW-1185">Reference proteome</keyword>
<sequence>MPLRVERVSRKRLCLFVLQARRKRSGRTPVLGPHSADIAFQRLAPDLRIGSLEQRTAAQRQRVRRPKSSYLQRLYRIHSLRNIARLIRSPLGGDDWDWEMLDSDFESSEDVMLPCGLRENEAVSMMHRELTPEDYEKLCKLDEAVPTRNTLEEGHVDNLPRLCDWEKSDGECGVCLSNLSSGDVAKLPILQVEDEQVKGSFNCSVWSFGSKICFSNLSVAARFWCAFDAMTVPDDARERATQGRMGQFKATHSRADEAARLHAALTMQQSDNRAERLEHMRRVAMEALLGSKSQNDLEEEVEIPDDEDEDVDASGDMDMDGGYKHGKSKMQRLRRLHRTLFFARQLQVPDWMLVPPDDLAASWLVLAKPEGERCLLLSEGGRVEVRKKNGYVLERYTDSRLGRGLTILDVVCIEGPAQRQPICGTAATQEGSLLKQTISIQQTASIEEAPAEDMGEDEEGVESDEEMGGQGGKKGKGKGRRRRPQGNRKYAVCDVLVWGDVDLAGTEAECRLFWLESRFQEMREKAPRRARPLQLVRAMPATAESLKELYYGDFGYPKDSLLFLHREGRYQVSEPVTPVARLWRDAHVSRYVVDTPDEKGAELPPKQSVVLEIRGGGRLRTADRHLVAQCNEDELAKLQGGQIKPKALVRCDVRSIDIVNRQMQVVPVAHVAARSRVWADSWARIVFQHLHREGQGSMLSFDLLLQSARWLMSRGPQLRFAKVACHKATLIAGSEAVAQVAGKEGKYERERRANALYRADLLPQALYKEYERCWDSVDESLTADRLDRIHQVLHGKKELAEEFDHELSRWLVDMEGPIRESSRMLEAEARLLLRDLVSRKANVNYRDQATGRVPLTYACEYGWKVKTGVIEEIAFPKGSWAKFLYCFSEKRHTFEQPDRQQANAGHCGFVVSFRLTSHAFH</sequence>
<dbReference type="Pfam" id="PF21974">
    <property type="entry name" value="SPN1_m3Gcap_bd"/>
    <property type="match status" value="1"/>
</dbReference>
<evidence type="ECO:0000256" key="1">
    <source>
        <dbReference type="ARBA" id="ARBA00003975"/>
    </source>
</evidence>
<feature type="region of interest" description="Disordered" evidence="10">
    <location>
        <begin position="294"/>
        <end position="325"/>
    </location>
</feature>
<organism evidence="12 13">
    <name type="scientific">Durusdinium trenchii</name>
    <dbReference type="NCBI Taxonomy" id="1381693"/>
    <lineage>
        <taxon>Eukaryota</taxon>
        <taxon>Sar</taxon>
        <taxon>Alveolata</taxon>
        <taxon>Dinophyceae</taxon>
        <taxon>Suessiales</taxon>
        <taxon>Symbiodiniaceae</taxon>
        <taxon>Durusdinium</taxon>
    </lineage>
</organism>
<evidence type="ECO:0000256" key="8">
    <source>
        <dbReference type="ARBA" id="ARBA00022884"/>
    </source>
</evidence>
<keyword evidence="7" id="KW-0963">Cytoplasm</keyword>
<gene>
    <name evidence="12" type="ORF">CCMP2556_LOCUS48651</name>
</gene>
<evidence type="ECO:0000256" key="2">
    <source>
        <dbReference type="ARBA" id="ARBA00004123"/>
    </source>
</evidence>
<name>A0ABP0RSM1_9DINO</name>